<evidence type="ECO:0000256" key="5">
    <source>
        <dbReference type="ARBA" id="ARBA00023136"/>
    </source>
</evidence>
<keyword evidence="10" id="KW-0812">Transmembrane</keyword>
<comment type="caution">
    <text evidence="12">The sequence shown here is derived from an EMBL/GenBank/DDBJ whole genome shotgun (WGS) entry which is preliminary data.</text>
</comment>
<comment type="function">
    <text evidence="6">Catalyzes the glycosylation of 4,4'-diaponeurosporenoate, i.e. the esterification of glucose at the C1'' position with the carboxyl group of 4,4'-diaponeurosporenic acid, to form glycosyl-4,4'-diaponeurosporenoate. This is a step in the biosynthesis of staphyloxanthin, an orange pigment present in most staphylococci strains.</text>
</comment>
<dbReference type="SUPFAM" id="SSF53448">
    <property type="entry name" value="Nucleotide-diphospho-sugar transferases"/>
    <property type="match status" value="1"/>
</dbReference>
<dbReference type="InterPro" id="IPR029044">
    <property type="entry name" value="Nucleotide-diphossugar_trans"/>
</dbReference>
<comment type="pathway">
    <text evidence="7">Carotenoid biosynthesis; staphyloxanthin biosynthesis; staphyloxanthin from farnesyl diphosphate: step 4/5.</text>
</comment>
<feature type="domain" description="Glycosyltransferase 2-like" evidence="11">
    <location>
        <begin position="16"/>
        <end position="156"/>
    </location>
</feature>
<protein>
    <recommendedName>
        <fullName evidence="9">4,4'-diaponeurosporenoate glycosyltransferase</fullName>
    </recommendedName>
</protein>
<evidence type="ECO:0000256" key="3">
    <source>
        <dbReference type="ARBA" id="ARBA00022676"/>
    </source>
</evidence>
<name>A0A916TD54_9ACTN</name>
<reference evidence="12" key="1">
    <citation type="journal article" date="2014" name="Int. J. Syst. Evol. Microbiol.">
        <title>Complete genome sequence of Corynebacterium casei LMG S-19264T (=DSM 44701T), isolated from a smear-ripened cheese.</title>
        <authorList>
            <consortium name="US DOE Joint Genome Institute (JGI-PGF)"/>
            <person name="Walter F."/>
            <person name="Albersmeier A."/>
            <person name="Kalinowski J."/>
            <person name="Ruckert C."/>
        </authorList>
    </citation>
    <scope>NUCLEOTIDE SEQUENCE</scope>
    <source>
        <strain evidence="12">CGMCC 1.12827</strain>
    </source>
</reference>
<gene>
    <name evidence="12" type="ORF">GCM10011489_30090</name>
</gene>
<dbReference type="Proteomes" id="UP000621454">
    <property type="component" value="Unassembled WGS sequence"/>
</dbReference>
<evidence type="ECO:0000313" key="12">
    <source>
        <dbReference type="EMBL" id="GGB40498.1"/>
    </source>
</evidence>
<evidence type="ECO:0000256" key="2">
    <source>
        <dbReference type="ARBA" id="ARBA00022475"/>
    </source>
</evidence>
<dbReference type="Gene3D" id="3.90.550.10">
    <property type="entry name" value="Spore Coat Polysaccharide Biosynthesis Protein SpsA, Chain A"/>
    <property type="match status" value="1"/>
</dbReference>
<dbReference type="InterPro" id="IPR001173">
    <property type="entry name" value="Glyco_trans_2-like"/>
</dbReference>
<comment type="similarity">
    <text evidence="8">Belongs to the glycosyltransferase 2 family. CrtQ subfamily.</text>
</comment>
<evidence type="ECO:0000256" key="7">
    <source>
        <dbReference type="ARBA" id="ARBA00037904"/>
    </source>
</evidence>
<dbReference type="PANTHER" id="PTHR43646:SF2">
    <property type="entry name" value="GLYCOSYLTRANSFERASE 2-LIKE DOMAIN-CONTAINING PROTEIN"/>
    <property type="match status" value="1"/>
</dbReference>
<dbReference type="AlphaFoldDB" id="A0A916TD54"/>
<evidence type="ECO:0000256" key="9">
    <source>
        <dbReference type="ARBA" id="ARBA00040345"/>
    </source>
</evidence>
<evidence type="ECO:0000259" key="11">
    <source>
        <dbReference type="Pfam" id="PF00535"/>
    </source>
</evidence>
<proteinExistence type="inferred from homology"/>
<comment type="subcellular location">
    <subcellularLocation>
        <location evidence="1">Cell membrane</location>
    </subcellularLocation>
</comment>
<evidence type="ECO:0000256" key="10">
    <source>
        <dbReference type="SAM" id="Phobius"/>
    </source>
</evidence>
<dbReference type="Pfam" id="PF00535">
    <property type="entry name" value="Glycos_transf_2"/>
    <property type="match status" value="1"/>
</dbReference>
<keyword evidence="4 12" id="KW-0808">Transferase</keyword>
<evidence type="ECO:0000256" key="4">
    <source>
        <dbReference type="ARBA" id="ARBA00022679"/>
    </source>
</evidence>
<feature type="transmembrane region" description="Helical" evidence="10">
    <location>
        <begin position="258"/>
        <end position="282"/>
    </location>
</feature>
<accession>A0A916TD54</accession>
<keyword evidence="5 10" id="KW-0472">Membrane</keyword>
<keyword evidence="3" id="KW-0328">Glycosyltransferase</keyword>
<sequence length="308" mass="34322">MGAAEDVQLDTSMTLSVVVPAYNEEDTIGDCLRLLLEQSDHIAEVVVVDNNSTDRTVEIVESFIAEHPIVRVLPESQQGLVYARNAGMDSATGDLIARIDADTRVPPGWAKTIVDFFSSDSSGQWSALCGHGAAYGLPFEGWKQRQQERFATVAARLPVRLHRDGAVSDEPRSSPVLYGSNMVVRRDVWAIIRTRVSMRRDIFEDVDMGLCVRDIGCKNAFLGSITVGVSPRRMETGMASFVQYMSFLPRTLLMHRRFGLATLMLVGYLPPLFVVHGLRLILIRAYDPHSSTFGVRNLLRSREERILP</sequence>
<dbReference type="PANTHER" id="PTHR43646">
    <property type="entry name" value="GLYCOSYLTRANSFERASE"/>
    <property type="match status" value="1"/>
</dbReference>
<evidence type="ECO:0000256" key="8">
    <source>
        <dbReference type="ARBA" id="ARBA00038120"/>
    </source>
</evidence>
<evidence type="ECO:0000313" key="13">
    <source>
        <dbReference type="Proteomes" id="UP000621454"/>
    </source>
</evidence>
<dbReference type="CDD" id="cd00761">
    <property type="entry name" value="Glyco_tranf_GTA_type"/>
    <property type="match status" value="1"/>
</dbReference>
<dbReference type="GO" id="GO:0005886">
    <property type="term" value="C:plasma membrane"/>
    <property type="evidence" value="ECO:0007669"/>
    <property type="project" value="UniProtKB-SubCell"/>
</dbReference>
<dbReference type="EMBL" id="BMGC01000026">
    <property type="protein sequence ID" value="GGB40498.1"/>
    <property type="molecule type" value="Genomic_DNA"/>
</dbReference>
<dbReference type="GO" id="GO:0016757">
    <property type="term" value="F:glycosyltransferase activity"/>
    <property type="evidence" value="ECO:0007669"/>
    <property type="project" value="UniProtKB-KW"/>
</dbReference>
<reference evidence="12" key="2">
    <citation type="submission" date="2020-09" db="EMBL/GenBank/DDBJ databases">
        <authorList>
            <person name="Sun Q."/>
            <person name="Zhou Y."/>
        </authorList>
    </citation>
    <scope>NUCLEOTIDE SEQUENCE</scope>
    <source>
        <strain evidence="12">CGMCC 1.12827</strain>
    </source>
</reference>
<keyword evidence="2" id="KW-1003">Cell membrane</keyword>
<evidence type="ECO:0000256" key="1">
    <source>
        <dbReference type="ARBA" id="ARBA00004236"/>
    </source>
</evidence>
<keyword evidence="10" id="KW-1133">Transmembrane helix</keyword>
<organism evidence="12 13">
    <name type="scientific">Gordonia jinhuaensis</name>
    <dbReference type="NCBI Taxonomy" id="1517702"/>
    <lineage>
        <taxon>Bacteria</taxon>
        <taxon>Bacillati</taxon>
        <taxon>Actinomycetota</taxon>
        <taxon>Actinomycetes</taxon>
        <taxon>Mycobacteriales</taxon>
        <taxon>Gordoniaceae</taxon>
        <taxon>Gordonia</taxon>
    </lineage>
</organism>
<keyword evidence="13" id="KW-1185">Reference proteome</keyword>
<evidence type="ECO:0000256" key="6">
    <source>
        <dbReference type="ARBA" id="ARBA00037281"/>
    </source>
</evidence>